<dbReference type="Proteomes" id="UP000305067">
    <property type="component" value="Unassembled WGS sequence"/>
</dbReference>
<organism evidence="1 2">
    <name type="scientific">Pterulicium gracile</name>
    <dbReference type="NCBI Taxonomy" id="1884261"/>
    <lineage>
        <taxon>Eukaryota</taxon>
        <taxon>Fungi</taxon>
        <taxon>Dikarya</taxon>
        <taxon>Basidiomycota</taxon>
        <taxon>Agaricomycotina</taxon>
        <taxon>Agaricomycetes</taxon>
        <taxon>Agaricomycetidae</taxon>
        <taxon>Agaricales</taxon>
        <taxon>Pleurotineae</taxon>
        <taxon>Pterulaceae</taxon>
        <taxon>Pterulicium</taxon>
    </lineage>
</organism>
<dbReference type="EMBL" id="ML178815">
    <property type="protein sequence ID" value="TFL06322.1"/>
    <property type="molecule type" value="Genomic_DNA"/>
</dbReference>
<keyword evidence="2" id="KW-1185">Reference proteome</keyword>
<name>A0A5C3QWN4_9AGAR</name>
<sequence length="65" mass="7359">MRCVQVALISVVGVAVVFYSISSRDCRHSTDPNRLHEEHRGFVLFIHCTAATPLLPRVFDALEYN</sequence>
<protein>
    <submittedName>
        <fullName evidence="1">Uncharacterized protein</fullName>
    </submittedName>
</protein>
<proteinExistence type="predicted"/>
<evidence type="ECO:0000313" key="2">
    <source>
        <dbReference type="Proteomes" id="UP000305067"/>
    </source>
</evidence>
<evidence type="ECO:0000313" key="1">
    <source>
        <dbReference type="EMBL" id="TFL06322.1"/>
    </source>
</evidence>
<gene>
    <name evidence="1" type="ORF">BDV98DRAFT_559218</name>
</gene>
<dbReference type="AlphaFoldDB" id="A0A5C3QWN4"/>
<reference evidence="1 2" key="1">
    <citation type="journal article" date="2019" name="Nat. Ecol. Evol.">
        <title>Megaphylogeny resolves global patterns of mushroom evolution.</title>
        <authorList>
            <person name="Varga T."/>
            <person name="Krizsan K."/>
            <person name="Foldi C."/>
            <person name="Dima B."/>
            <person name="Sanchez-Garcia M."/>
            <person name="Sanchez-Ramirez S."/>
            <person name="Szollosi G.J."/>
            <person name="Szarkandi J.G."/>
            <person name="Papp V."/>
            <person name="Albert L."/>
            <person name="Andreopoulos W."/>
            <person name="Angelini C."/>
            <person name="Antonin V."/>
            <person name="Barry K.W."/>
            <person name="Bougher N.L."/>
            <person name="Buchanan P."/>
            <person name="Buyck B."/>
            <person name="Bense V."/>
            <person name="Catcheside P."/>
            <person name="Chovatia M."/>
            <person name="Cooper J."/>
            <person name="Damon W."/>
            <person name="Desjardin D."/>
            <person name="Finy P."/>
            <person name="Geml J."/>
            <person name="Haridas S."/>
            <person name="Hughes K."/>
            <person name="Justo A."/>
            <person name="Karasinski D."/>
            <person name="Kautmanova I."/>
            <person name="Kiss B."/>
            <person name="Kocsube S."/>
            <person name="Kotiranta H."/>
            <person name="LaButti K.M."/>
            <person name="Lechner B.E."/>
            <person name="Liimatainen K."/>
            <person name="Lipzen A."/>
            <person name="Lukacs Z."/>
            <person name="Mihaltcheva S."/>
            <person name="Morgado L.N."/>
            <person name="Niskanen T."/>
            <person name="Noordeloos M.E."/>
            <person name="Ohm R.A."/>
            <person name="Ortiz-Santana B."/>
            <person name="Ovrebo C."/>
            <person name="Racz N."/>
            <person name="Riley R."/>
            <person name="Savchenko A."/>
            <person name="Shiryaev A."/>
            <person name="Soop K."/>
            <person name="Spirin V."/>
            <person name="Szebenyi C."/>
            <person name="Tomsovsky M."/>
            <person name="Tulloss R.E."/>
            <person name="Uehling J."/>
            <person name="Grigoriev I.V."/>
            <person name="Vagvolgyi C."/>
            <person name="Papp T."/>
            <person name="Martin F.M."/>
            <person name="Miettinen O."/>
            <person name="Hibbett D.S."/>
            <person name="Nagy L.G."/>
        </authorList>
    </citation>
    <scope>NUCLEOTIDE SEQUENCE [LARGE SCALE GENOMIC DNA]</scope>
    <source>
        <strain evidence="1 2">CBS 309.79</strain>
    </source>
</reference>
<accession>A0A5C3QWN4</accession>